<dbReference type="Proteomes" id="UP000269721">
    <property type="component" value="Unassembled WGS sequence"/>
</dbReference>
<evidence type="ECO:0000313" key="1">
    <source>
        <dbReference type="EMBL" id="RKO85252.1"/>
    </source>
</evidence>
<sequence>LFTFFLQQNAQNEYALLALGKNGEPHPNEVMHVSFTHRWCTTPITTSLKTNKEGIIWLGKGARSWDLFDSHLHQTTPLEVDEGVEIIIPVEGTFDGLGPYDWALIEMGGADNEANHANVSHLARPSPSRSAFEIPSLPAGEYTFTLISPQNGPATRSITVRPRRDHPKPQPRALRVLPIPAAAADGSVTLHVAGNGPNTRVHCFVSSFVGHTPSVGFGDEEEGGNDEDVVDGEVDGCVYGDSRLLGAEVDYVLGRASEKRSIGCLMRKPGVVLDLRNIRKTSVISNELDAPIPRGSASSDEDMGFTFEDDGYGRASNFQAAACRSGYGAGGFGAGAFAVPAQGDDFPNLDFLDDKTTAILNLCVPESGEVKVNLAPSPYPRLLHIIAADDRVHTTRRVPLPAEHRVGVPTRSTVLSPTWPATAHVVEDIAIAIIDAPVPPSAVVVSTVAALHRIASSLATNADTIAQLAEFRFITTWGDLSDADKRTQYATHVCHELNLFLKFKDPAFFAAVVAPHLRDKAERDPIDVYLLADVHACRHLLATHRAKQLNAAERVLGAKIAGCDAPTRRWAADAARGGASVEAVRRRARFVDVALGGRIPAVASPTMGFGLFGSAPDSGPKFKKASMVKSRRTVEVNALYEKIEQMEELGETFYWKLSREDGAGRVPVNPFWRDLAEHDGVDGFLSLAVGGKGRNV</sequence>
<accession>A0A4P9W0U4</accession>
<protein>
    <submittedName>
        <fullName evidence="1">Uncharacterized protein</fullName>
    </submittedName>
</protein>
<reference evidence="2" key="1">
    <citation type="journal article" date="2018" name="Nat. Microbiol.">
        <title>Leveraging single-cell genomics to expand the fungal tree of life.</title>
        <authorList>
            <person name="Ahrendt S.R."/>
            <person name="Quandt C.A."/>
            <person name="Ciobanu D."/>
            <person name="Clum A."/>
            <person name="Salamov A."/>
            <person name="Andreopoulos B."/>
            <person name="Cheng J.F."/>
            <person name="Woyke T."/>
            <person name="Pelin A."/>
            <person name="Henrissat B."/>
            <person name="Reynolds N.K."/>
            <person name="Benny G.L."/>
            <person name="Smith M.E."/>
            <person name="James T.Y."/>
            <person name="Grigoriev I.V."/>
        </authorList>
    </citation>
    <scope>NUCLEOTIDE SEQUENCE [LARGE SCALE GENOMIC DNA]</scope>
</reference>
<keyword evidence="2" id="KW-1185">Reference proteome</keyword>
<name>A0A4P9W0U4_9FUNG</name>
<dbReference type="OrthoDB" id="17798at2759"/>
<organism evidence="1 2">
    <name type="scientific">Blyttiomyces helicus</name>
    <dbReference type="NCBI Taxonomy" id="388810"/>
    <lineage>
        <taxon>Eukaryota</taxon>
        <taxon>Fungi</taxon>
        <taxon>Fungi incertae sedis</taxon>
        <taxon>Chytridiomycota</taxon>
        <taxon>Chytridiomycota incertae sedis</taxon>
        <taxon>Chytridiomycetes</taxon>
        <taxon>Chytridiomycetes incertae sedis</taxon>
        <taxon>Blyttiomyces</taxon>
    </lineage>
</organism>
<dbReference type="AlphaFoldDB" id="A0A4P9W0U4"/>
<feature type="non-terminal residue" evidence="1">
    <location>
        <position position="1"/>
    </location>
</feature>
<gene>
    <name evidence="1" type="ORF">BDK51DRAFT_35210</name>
</gene>
<evidence type="ECO:0000313" key="2">
    <source>
        <dbReference type="Proteomes" id="UP000269721"/>
    </source>
</evidence>
<proteinExistence type="predicted"/>
<dbReference type="EMBL" id="KZ999260">
    <property type="protein sequence ID" value="RKO85252.1"/>
    <property type="molecule type" value="Genomic_DNA"/>
</dbReference>